<feature type="domain" description="Alpha-2-macroglobulin" evidence="3">
    <location>
        <begin position="1209"/>
        <end position="1299"/>
    </location>
</feature>
<feature type="region of interest" description="Disordered" evidence="1">
    <location>
        <begin position="68"/>
        <end position="120"/>
    </location>
</feature>
<dbReference type="InterPro" id="IPR008930">
    <property type="entry name" value="Terpenoid_cyclase/PrenylTrfase"/>
</dbReference>
<dbReference type="Proteomes" id="UP000241769">
    <property type="component" value="Unassembled WGS sequence"/>
</dbReference>
<dbReference type="InterPro" id="IPR041246">
    <property type="entry name" value="Bact_MG10"/>
</dbReference>
<evidence type="ECO:0000259" key="3">
    <source>
        <dbReference type="SMART" id="SM01360"/>
    </source>
</evidence>
<dbReference type="Pfam" id="PF00207">
    <property type="entry name" value="A2M"/>
    <property type="match status" value="1"/>
</dbReference>
<evidence type="ECO:0008006" key="6">
    <source>
        <dbReference type="Google" id="ProtNLM"/>
    </source>
</evidence>
<dbReference type="InterPro" id="IPR047565">
    <property type="entry name" value="Alpha-macroglob_thiol-ester_cl"/>
</dbReference>
<dbReference type="SMART" id="SM01419">
    <property type="entry name" value="Thiol-ester_cl"/>
    <property type="match status" value="1"/>
</dbReference>
<dbReference type="OrthoDB" id="20700at2759"/>
<accession>A0A2P6MZ36</accession>
<comment type="caution">
    <text evidence="4">The sequence shown here is derived from an EMBL/GenBank/DDBJ whole genome shotgun (WGS) entry which is preliminary data.</text>
</comment>
<dbReference type="SMART" id="SM01360">
    <property type="entry name" value="A2M"/>
    <property type="match status" value="1"/>
</dbReference>
<evidence type="ECO:0000313" key="5">
    <source>
        <dbReference type="Proteomes" id="UP000241769"/>
    </source>
</evidence>
<organism evidence="4 5">
    <name type="scientific">Planoprotostelium fungivorum</name>
    <dbReference type="NCBI Taxonomy" id="1890364"/>
    <lineage>
        <taxon>Eukaryota</taxon>
        <taxon>Amoebozoa</taxon>
        <taxon>Evosea</taxon>
        <taxon>Variosea</taxon>
        <taxon>Cavosteliida</taxon>
        <taxon>Cavosteliaceae</taxon>
        <taxon>Planoprotostelium</taxon>
    </lineage>
</organism>
<sequence length="1912" mass="214880">MKIVGGGPAATLPTTTEKTLFVTTEDASIESNEPNASQSQAIPVKFHTLSEQQVQTIYDRLPALTQLNTRRDAFHERSDTPKPPTAEKKIEMTLPPQGEEPQRTLREPSEQKLKVLSSRPEGEIQSCDRVTLTFSHSLADITNLDQLGAVAEKVFTLEPRPEGKFGFEGTNTVTFTSTKPFPMATRYTVKVSPDLQTPAGIKMEGAFETSFTLPPPTLDICGLYPYNHVMNTTQVFMARFDQRVDSAKVLEKVSLEYDGKRHPVRLCRDDDIDREDKGLQMQEREFCVTFIAENLPVETSYRIVLDEGLPSAEGPLTTTEKIEGQFQTYSPLTVERSQDGQIVLNNLLHDSFDAERDVTVNPPMGRVSVSGHIIYFSGMKTREIYKVKLNTSLKDVYGQTLSAPFEVEMKGPEPIPQLYSPFNGLITLDPSTSDSFDLWSFPFFAAHHEKVSVNLRKLTVDDVIAYRSQNAKITERGQIVSDYEITPVEGITYRVDLQPAMTDVANHYGFAAVYITPVVKEEEDQNNQHGERFYPHIEHITAVIQMTKLSASVFSHGDKATVLVKSLVDQSVVEGAVIHPGAEEYTTDENGSVGEDRLVVNVPPIVNFTPSQRVYGATDRGLYKSKEEVHIKCMVRDVTEDGLQIPPKGTTVAIMVHSPRWQEVFQSNYETNEHGNFDFSFPLAAESDLGVYSVQRVDSNNNKEEICSFSVQEFRKPEFKSSARVTSTGPFIMNGKATVSTSASYYSGGPLSNCGMSWRISTTKSHFSPPGWNGFSFCESNMSFFNPFEWQQNEYEEPLLVGGKTDARGEHAREILFKGHQARYQPVTIDLEAVVRDINRQTLSSRAYLLVHPASVYVGLKAKKMMGRVGEEIPIEYVVSNIKGDAVDGRDIEILVTTKETKKNEEGEYVTIDKEIQKFTKKSGKGVQTFHIITPQSGNHTIQVTVKDDENRTQLTSTPLYIIGGEENKEQTAQKINNAMEEAIDVMADKPSYQVGDEAEILFKNPLSPSRGGYAIVTSTKVFPMVPITFTKNEETVKFTITEEMIPVVRVQVMSEGYSETQQLPVWSNGSKDLSVSTETKSLTVSPSPAAENVTPGSSTKVRVQVKDHKGEKVRGSEVTLVVVDEAILSMSDHKMRDPLSLFYTSIQRWTRVIFSRESIIAQRDVKTPSNTSMAFHVAPTARFAFGGLPDGAADTNPTIQVRDNFNSLAAWIGSSITDDKGQVELDVKMPDTLTNYRIFALASGGRDRFGVGESEIRVSLPLALRPSIPRFCNYGDRVRLSTVVVNQTPQKREVSIVIRSEQVRFEEDRGYRLTLEPNGRAEVPFMGTTDHVGRVFVQFAMSSEEMEDAVTIEIPVYTPSTSEDFATYGDTAETTVISQTIQPPFNVIPEFGRLEVTTSSTLLSSLLDSYKYLYRYPYGCSEQVASRLLSNVMIGPLLSSFVDTVDELPSQKELEKSMQDDVDKLRQRQVRGGFRFWDEGEVSPYVTVHCLHALVRCRETLSGREWEIRQSIDWTISSFSSWSASVPKECLGYIHMYFLYVCTLYHGSSDHYHTKVAELVRDDFSKKSTEYLCWALQVLHGKNTEKEKELLRVLMNRITESADKAHVRENRRLDHDVFVYLLGNDARGVGVLLETLITVSPDHHIIPKLVRGLMSGRSSRGIWANTQENCFSLLGLRAYFDKYETDVPDYKVNQWYGQTYVGTTQHEGRDTEVKSISVPMDVLLSSTGQKELVMEKKGKGRLYYRVGLTYALSNLTVDSRDRGFEVSRQYVAVDDKGDVEKREDGTWKIRMGARVKVEITVKNRDPRYHVALVDNLPSGMEALNSAIKNTESVPSAKRTSYWLSYLRPDHMNMRDNRLEVFSSYIYPGEKKYEFYVRATNGGVFTAPPTKVEEMYNPEVFGRSASDKLVIE</sequence>
<dbReference type="STRING" id="1890364.A0A2P6MZ36"/>
<dbReference type="Pfam" id="PF01835">
    <property type="entry name" value="MG2"/>
    <property type="match status" value="1"/>
</dbReference>
<name>A0A2P6MZ36_9EUKA</name>
<dbReference type="Gene3D" id="2.60.40.3710">
    <property type="match status" value="1"/>
</dbReference>
<evidence type="ECO:0000313" key="4">
    <source>
        <dbReference type="EMBL" id="PRP76971.1"/>
    </source>
</evidence>
<feature type="domain" description="Alpha-2-macroglobulin bait region" evidence="2">
    <location>
        <begin position="984"/>
        <end position="1131"/>
    </location>
</feature>
<dbReference type="PANTHER" id="PTHR40094:SF1">
    <property type="entry name" value="UBIQUITIN DOMAIN-CONTAINING PROTEIN"/>
    <property type="match status" value="1"/>
</dbReference>
<feature type="compositionally biased region" description="Basic and acidic residues" evidence="1">
    <location>
        <begin position="100"/>
        <end position="113"/>
    </location>
</feature>
<dbReference type="Gene3D" id="2.60.40.1930">
    <property type="match status" value="1"/>
</dbReference>
<evidence type="ECO:0000256" key="1">
    <source>
        <dbReference type="SAM" id="MobiDB-lite"/>
    </source>
</evidence>
<dbReference type="PANTHER" id="PTHR40094">
    <property type="entry name" value="ALPHA-2-MACROGLOBULIN HOMOLOG"/>
    <property type="match status" value="1"/>
</dbReference>
<dbReference type="InterPro" id="IPR011625">
    <property type="entry name" value="A2M_N_BRD"/>
</dbReference>
<dbReference type="InterPro" id="IPR002890">
    <property type="entry name" value="MG2"/>
</dbReference>
<reference evidence="4 5" key="1">
    <citation type="journal article" date="2018" name="Genome Biol. Evol.">
        <title>Multiple Roots of Fruiting Body Formation in Amoebozoa.</title>
        <authorList>
            <person name="Hillmann F."/>
            <person name="Forbes G."/>
            <person name="Novohradska S."/>
            <person name="Ferling I."/>
            <person name="Riege K."/>
            <person name="Groth M."/>
            <person name="Westermann M."/>
            <person name="Marz M."/>
            <person name="Spaller T."/>
            <person name="Winckler T."/>
            <person name="Schaap P."/>
            <person name="Glockner G."/>
        </authorList>
    </citation>
    <scope>NUCLEOTIDE SEQUENCE [LARGE SCALE GENOMIC DNA]</scope>
    <source>
        <strain evidence="4 5">Jena</strain>
    </source>
</reference>
<dbReference type="InterPro" id="IPR051802">
    <property type="entry name" value="YfhM-like"/>
</dbReference>
<keyword evidence="5" id="KW-1185">Reference proteome</keyword>
<dbReference type="Pfam" id="PF07703">
    <property type="entry name" value="A2M_BRD"/>
    <property type="match status" value="1"/>
</dbReference>
<dbReference type="InterPro" id="IPR001599">
    <property type="entry name" value="Macroglobln_a2"/>
</dbReference>
<protein>
    <recommendedName>
        <fullName evidence="6">Alpha-2-macroglobulin domain-containing protein</fullName>
    </recommendedName>
</protein>
<dbReference type="FunCoup" id="A0A2P6MZ36">
    <property type="interactions" value="2"/>
</dbReference>
<proteinExistence type="predicted"/>
<evidence type="ECO:0000259" key="2">
    <source>
        <dbReference type="SMART" id="SM01359"/>
    </source>
</evidence>
<dbReference type="Gene3D" id="1.50.10.20">
    <property type="match status" value="1"/>
</dbReference>
<dbReference type="Pfam" id="PF17973">
    <property type="entry name" value="bMG10"/>
    <property type="match status" value="1"/>
</dbReference>
<feature type="compositionally biased region" description="Basic and acidic residues" evidence="1">
    <location>
        <begin position="69"/>
        <end position="91"/>
    </location>
</feature>
<dbReference type="EMBL" id="MDYQ01000290">
    <property type="protein sequence ID" value="PRP76971.1"/>
    <property type="molecule type" value="Genomic_DNA"/>
</dbReference>
<dbReference type="SUPFAM" id="SSF48239">
    <property type="entry name" value="Terpenoid cyclases/Protein prenyltransferases"/>
    <property type="match status" value="1"/>
</dbReference>
<dbReference type="GO" id="GO:0004866">
    <property type="term" value="F:endopeptidase inhibitor activity"/>
    <property type="evidence" value="ECO:0007669"/>
    <property type="project" value="InterPro"/>
</dbReference>
<dbReference type="SMART" id="SM01359">
    <property type="entry name" value="A2M_N_2"/>
    <property type="match status" value="1"/>
</dbReference>
<gene>
    <name evidence="4" type="ORF">PROFUN_14672</name>
</gene>
<dbReference type="InParanoid" id="A0A2P6MZ36"/>